<dbReference type="InterPro" id="IPR011990">
    <property type="entry name" value="TPR-like_helical_dom_sf"/>
</dbReference>
<dbReference type="EMBL" id="JBELQC010000001">
    <property type="protein sequence ID" value="MFL9839851.1"/>
    <property type="molecule type" value="Genomic_DNA"/>
</dbReference>
<evidence type="ECO:0000313" key="2">
    <source>
        <dbReference type="EMBL" id="MFL9839851.1"/>
    </source>
</evidence>
<dbReference type="RefSeq" id="WP_408076815.1">
    <property type="nucleotide sequence ID" value="NZ_JBELQC010000001.1"/>
</dbReference>
<gene>
    <name evidence="2" type="ORF">ABS767_02645</name>
</gene>
<dbReference type="Proteomes" id="UP001629244">
    <property type="component" value="Unassembled WGS sequence"/>
</dbReference>
<evidence type="ECO:0000313" key="3">
    <source>
        <dbReference type="Proteomes" id="UP001629244"/>
    </source>
</evidence>
<keyword evidence="3" id="KW-1185">Reference proteome</keyword>
<reference evidence="2 3" key="1">
    <citation type="submission" date="2024-06" db="EMBL/GenBank/DDBJ databases">
        <authorList>
            <person name="Kaempfer P."/>
            <person name="Viver T."/>
        </authorList>
    </citation>
    <scope>NUCLEOTIDE SEQUENCE [LARGE SCALE GENOMIC DNA]</scope>
    <source>
        <strain evidence="2 3">ST-64</strain>
    </source>
</reference>
<evidence type="ECO:0008006" key="4">
    <source>
        <dbReference type="Google" id="ProtNLM"/>
    </source>
</evidence>
<proteinExistence type="predicted"/>
<protein>
    <recommendedName>
        <fullName evidence="4">Tetratricopeptide repeat protein</fullName>
    </recommendedName>
</protein>
<feature type="transmembrane region" description="Helical" evidence="1">
    <location>
        <begin position="15"/>
        <end position="40"/>
    </location>
</feature>
<keyword evidence="1" id="KW-0812">Transmembrane</keyword>
<sequence>MSHTTDQRLAKTSRLLLVIVVAASAAYVSIGVSLTLTLAWQKPEAALAWWPWGGRPNAALANRLLAQPEPGASNLTASGAMARIALKREPLNVEAINALAIIAAYRGDEHAAGQLFDASEKRSRRHIPTQIWLIEDAVRRNNIPSALQHYDRALRTSKGAADFLLPTLVAASDDPEILPALTKILTPRPEWWPQFLTLAIKDVQHPHTLMALGRSLRLRLSNEEEAAFIQQILRRMVAENQYRFAYAYYAEAAGGDAARPEPIRDGDFSGEGSQLPFDWWLRDEYELSAGREVFGDNTRLVLRSSGRGGEVARQLLILEPGSYRLQGQIGSTGTRLAVQPLVEIRCDKGKEPLIRRLLPASDSSGVAIDMPFAVPPNCGGQWLRIILSASERTEAWIDSLQITPR</sequence>
<evidence type="ECO:0000256" key="1">
    <source>
        <dbReference type="SAM" id="Phobius"/>
    </source>
</evidence>
<keyword evidence="1" id="KW-1133">Transmembrane helix</keyword>
<accession>A0ABW8YKW4</accession>
<organism evidence="2 3">
    <name type="scientific">Sphingomonas plantiphila</name>
    <dbReference type="NCBI Taxonomy" id="3163295"/>
    <lineage>
        <taxon>Bacteria</taxon>
        <taxon>Pseudomonadati</taxon>
        <taxon>Pseudomonadota</taxon>
        <taxon>Alphaproteobacteria</taxon>
        <taxon>Sphingomonadales</taxon>
        <taxon>Sphingomonadaceae</taxon>
        <taxon>Sphingomonas</taxon>
    </lineage>
</organism>
<comment type="caution">
    <text evidence="2">The sequence shown here is derived from an EMBL/GenBank/DDBJ whole genome shotgun (WGS) entry which is preliminary data.</text>
</comment>
<name>A0ABW8YKW4_9SPHN</name>
<keyword evidence="1" id="KW-0472">Membrane</keyword>
<dbReference type="SUPFAM" id="SSF48452">
    <property type="entry name" value="TPR-like"/>
    <property type="match status" value="1"/>
</dbReference>